<proteinExistence type="predicted"/>
<evidence type="ECO:0000313" key="5">
    <source>
        <dbReference type="Proteomes" id="UP001318860"/>
    </source>
</evidence>
<dbReference type="Proteomes" id="UP001318860">
    <property type="component" value="Unassembled WGS sequence"/>
</dbReference>
<organism evidence="4 5">
    <name type="scientific">Rehmannia glutinosa</name>
    <name type="common">Chinese foxglove</name>
    <dbReference type="NCBI Taxonomy" id="99300"/>
    <lineage>
        <taxon>Eukaryota</taxon>
        <taxon>Viridiplantae</taxon>
        <taxon>Streptophyta</taxon>
        <taxon>Embryophyta</taxon>
        <taxon>Tracheophyta</taxon>
        <taxon>Spermatophyta</taxon>
        <taxon>Magnoliopsida</taxon>
        <taxon>eudicotyledons</taxon>
        <taxon>Gunneridae</taxon>
        <taxon>Pentapetalae</taxon>
        <taxon>asterids</taxon>
        <taxon>lamiids</taxon>
        <taxon>Lamiales</taxon>
        <taxon>Orobanchaceae</taxon>
        <taxon>Rehmannieae</taxon>
        <taxon>Rehmannia</taxon>
    </lineage>
</organism>
<reference evidence="4 5" key="1">
    <citation type="journal article" date="2021" name="Comput. Struct. Biotechnol. J.">
        <title>De novo genome assembly of the potent medicinal plant Rehmannia glutinosa using nanopore technology.</title>
        <authorList>
            <person name="Ma L."/>
            <person name="Dong C."/>
            <person name="Song C."/>
            <person name="Wang X."/>
            <person name="Zheng X."/>
            <person name="Niu Y."/>
            <person name="Chen S."/>
            <person name="Feng W."/>
        </authorList>
    </citation>
    <scope>NUCLEOTIDE SEQUENCE [LARGE SCALE GENOMIC DNA]</scope>
    <source>
        <strain evidence="4">DH-2019</strain>
    </source>
</reference>
<comment type="caution">
    <text evidence="4">The sequence shown here is derived from an EMBL/GenBank/DDBJ whole genome shotgun (WGS) entry which is preliminary data.</text>
</comment>
<protein>
    <submittedName>
        <fullName evidence="4">Uncharacterized protein</fullName>
    </submittedName>
</protein>
<evidence type="ECO:0000313" key="4">
    <source>
        <dbReference type="EMBL" id="KAK6127051.1"/>
    </source>
</evidence>
<dbReference type="Gene3D" id="2.60.120.200">
    <property type="match status" value="1"/>
</dbReference>
<evidence type="ECO:0000256" key="3">
    <source>
        <dbReference type="SAM" id="MobiDB-lite"/>
    </source>
</evidence>
<feature type="compositionally biased region" description="Polar residues" evidence="3">
    <location>
        <begin position="215"/>
        <end position="224"/>
    </location>
</feature>
<keyword evidence="1" id="KW-0378">Hydrolase</keyword>
<keyword evidence="2" id="KW-0326">Glycosidase</keyword>
<dbReference type="SUPFAM" id="SSF49899">
    <property type="entry name" value="Concanavalin A-like lectins/glucanases"/>
    <property type="match status" value="1"/>
</dbReference>
<sequence length="255" mass="28800">MAGVDLRGCELRTRTPASFGLGREISRDRHCHVLLGDKWDEREKDIRAWMLEHFLSSQGPTHEEIDFEFLGNLSGDPYILHTYSRFYTLIPVSGILRGSSPGGHSLRTPEGHLITLNISNSGYFKEIKTSFRRERSISTLNMNTSSTEGSHVRILQVKHDKREHICIWKIVDVTGYEFMRVEASGEVQEDAIEIAHKVTTTRTQMGRNITITTSCGAPSPSSEDQPLEDHLHHRLPCRQPSLGRSPANPRPPSPH</sequence>
<feature type="region of interest" description="Disordered" evidence="3">
    <location>
        <begin position="215"/>
        <end position="255"/>
    </location>
</feature>
<keyword evidence="5" id="KW-1185">Reference proteome</keyword>
<dbReference type="EMBL" id="JABTTQ020001916">
    <property type="protein sequence ID" value="KAK6127051.1"/>
    <property type="molecule type" value="Genomic_DNA"/>
</dbReference>
<dbReference type="InterPro" id="IPR008263">
    <property type="entry name" value="GH16_AS"/>
</dbReference>
<dbReference type="PROSITE" id="PS01034">
    <property type="entry name" value="GH16_1"/>
    <property type="match status" value="1"/>
</dbReference>
<dbReference type="InterPro" id="IPR013320">
    <property type="entry name" value="ConA-like_dom_sf"/>
</dbReference>
<evidence type="ECO:0000256" key="1">
    <source>
        <dbReference type="ARBA" id="ARBA00022801"/>
    </source>
</evidence>
<gene>
    <name evidence="4" type="ORF">DH2020_039212</name>
</gene>
<accession>A0ABR0UXN9</accession>
<name>A0ABR0UXN9_REHGL</name>
<evidence type="ECO:0000256" key="2">
    <source>
        <dbReference type="ARBA" id="ARBA00023295"/>
    </source>
</evidence>